<dbReference type="InterPro" id="IPR011008">
    <property type="entry name" value="Dimeric_a/b-barrel"/>
</dbReference>
<organism evidence="2">
    <name type="scientific">freshwater metagenome</name>
    <dbReference type="NCBI Taxonomy" id="449393"/>
    <lineage>
        <taxon>unclassified sequences</taxon>
        <taxon>metagenomes</taxon>
        <taxon>ecological metagenomes</taxon>
    </lineage>
</organism>
<gene>
    <name evidence="2" type="ORF">UFOPK1493_01645</name>
</gene>
<dbReference type="InterPro" id="IPR005545">
    <property type="entry name" value="YCII"/>
</dbReference>
<protein>
    <submittedName>
        <fullName evidence="2">Unannotated protein</fullName>
    </submittedName>
</protein>
<dbReference type="PANTHER" id="PTHR35174">
    <property type="entry name" value="BLL7171 PROTEIN-RELATED"/>
    <property type="match status" value="1"/>
</dbReference>
<evidence type="ECO:0000313" key="2">
    <source>
        <dbReference type="EMBL" id="CAB4559229.1"/>
    </source>
</evidence>
<dbReference type="EMBL" id="CAEZSR010000053">
    <property type="protein sequence ID" value="CAB4559229.1"/>
    <property type="molecule type" value="Genomic_DNA"/>
</dbReference>
<dbReference type="Gene3D" id="3.30.70.1060">
    <property type="entry name" value="Dimeric alpha+beta barrel"/>
    <property type="match status" value="1"/>
</dbReference>
<feature type="domain" description="YCII-related" evidence="1">
    <location>
        <begin position="1"/>
        <end position="113"/>
    </location>
</feature>
<dbReference type="AlphaFoldDB" id="A0A6J6D8S0"/>
<dbReference type="SUPFAM" id="SSF54909">
    <property type="entry name" value="Dimeric alpha+beta barrel"/>
    <property type="match status" value="1"/>
</dbReference>
<accession>A0A6J6D8S0</accession>
<sequence length="120" mass="12975">MEYMILLYSDESFEMPAPDTPEFGEFMGEWMAYNQKLIDGGHWVSGASLQPTTTATTVTKSFGAAPSITDGPYAETKEQLGGYYLVSAADLDEAIALAKEVPIPVGSFEVRPVAFRPDAA</sequence>
<evidence type="ECO:0000259" key="1">
    <source>
        <dbReference type="Pfam" id="PF03795"/>
    </source>
</evidence>
<dbReference type="Pfam" id="PF03795">
    <property type="entry name" value="YCII"/>
    <property type="match status" value="1"/>
</dbReference>
<proteinExistence type="predicted"/>
<name>A0A6J6D8S0_9ZZZZ</name>
<dbReference type="PANTHER" id="PTHR35174:SF3">
    <property type="entry name" value="BLL7171 PROTEIN"/>
    <property type="match status" value="1"/>
</dbReference>
<reference evidence="2" key="1">
    <citation type="submission" date="2020-05" db="EMBL/GenBank/DDBJ databases">
        <authorList>
            <person name="Chiriac C."/>
            <person name="Salcher M."/>
            <person name="Ghai R."/>
            <person name="Kavagutti S V."/>
        </authorList>
    </citation>
    <scope>NUCLEOTIDE SEQUENCE</scope>
</reference>